<dbReference type="Pfam" id="PF18564">
    <property type="entry name" value="Glyco_hydro_5_C"/>
    <property type="match status" value="1"/>
</dbReference>
<feature type="signal peptide" evidence="5">
    <location>
        <begin position="1"/>
        <end position="25"/>
    </location>
</feature>
<dbReference type="GO" id="GO:0016042">
    <property type="term" value="P:lipid catabolic process"/>
    <property type="evidence" value="ECO:0007669"/>
    <property type="project" value="UniProtKB-ARBA"/>
</dbReference>
<dbReference type="RefSeq" id="WP_092926471.1">
    <property type="nucleotide sequence ID" value="NZ_FOMZ01000006.1"/>
</dbReference>
<evidence type="ECO:0000259" key="6">
    <source>
        <dbReference type="Pfam" id="PF00150"/>
    </source>
</evidence>
<keyword evidence="2 4" id="KW-0378">Hydrolase</keyword>
<sequence length="477" mass="52475">MRRLIPTLLAMTTAVGLLSGVPGHAESEDTSEIQSGLRVAGRWLVDEHGRRMLLHGVNNVDKTAPYVRPGDGFTVTARDAELLAGHGFNTVRLGVSFDALMPRRGDVDEAYLDRVAGVVDTLGEQGIHVLLDNHQDGLGPDWGGNGFPDWAVETEPFPGEPNPGFPLYYLMPSMNKAWSEVWSNSDGAIDYLGDALAALAERVSDEPAVLGIELLNEPWPGAAFPSCFPAGCPAFDRRYQEVHEKLTARIRRADPDVPVFWEPNATWNQLMPTHMAEPPLTPRIAAEQVVFSFHDYCIASQAAIYLGLPEQLVGVCSAQHDTTWKNADSFVERANVPALVTEFGDSDPRVLANTLDRADSRFVGWHYWHYTSIFGPDPGDDPFRSEIGDQLVRTYPQATAGTPESMRFDATTGEFEYTYRPDPTIPKPTEIYVSDRHYESGYSVTVRGGRLTSEPGARTVTVEATGTETVRVRIGDS</sequence>
<dbReference type="EMBL" id="FOMZ01000006">
    <property type="protein sequence ID" value="SFD98080.1"/>
    <property type="molecule type" value="Genomic_DNA"/>
</dbReference>
<keyword evidence="3 4" id="KW-0326">Glycosidase</keyword>
<feature type="chain" id="PRO_5011509649" evidence="5">
    <location>
        <begin position="26"/>
        <end position="477"/>
    </location>
</feature>
<dbReference type="InterPro" id="IPR013780">
    <property type="entry name" value="Glyco_hydro_b"/>
</dbReference>
<evidence type="ECO:0000256" key="1">
    <source>
        <dbReference type="ARBA" id="ARBA00005641"/>
    </source>
</evidence>
<feature type="domain" description="Glycoside hydrolase family 5 C-terminal" evidence="7">
    <location>
        <begin position="393"/>
        <end position="472"/>
    </location>
</feature>
<dbReference type="Gene3D" id="3.20.20.80">
    <property type="entry name" value="Glycosidases"/>
    <property type="match status" value="1"/>
</dbReference>
<accession>A0A1I1WYC2</accession>
<evidence type="ECO:0000313" key="9">
    <source>
        <dbReference type="Proteomes" id="UP000198716"/>
    </source>
</evidence>
<proteinExistence type="inferred from homology"/>
<dbReference type="InterPro" id="IPR017853">
    <property type="entry name" value="GH"/>
</dbReference>
<dbReference type="PANTHER" id="PTHR31308">
    <property type="match status" value="1"/>
</dbReference>
<evidence type="ECO:0000313" key="8">
    <source>
        <dbReference type="EMBL" id="SFD98080.1"/>
    </source>
</evidence>
<dbReference type="Pfam" id="PF00150">
    <property type="entry name" value="Cellulase"/>
    <property type="match status" value="1"/>
</dbReference>
<evidence type="ECO:0000256" key="5">
    <source>
        <dbReference type="SAM" id="SignalP"/>
    </source>
</evidence>
<organism evidence="8 9">
    <name type="scientific">Actinopolyspora alba</name>
    <dbReference type="NCBI Taxonomy" id="673379"/>
    <lineage>
        <taxon>Bacteria</taxon>
        <taxon>Bacillati</taxon>
        <taxon>Actinomycetota</taxon>
        <taxon>Actinomycetes</taxon>
        <taxon>Actinopolysporales</taxon>
        <taxon>Actinopolysporaceae</taxon>
        <taxon>Actinopolyspora</taxon>
        <taxon>Actinopolyspora alba group</taxon>
    </lineage>
</organism>
<gene>
    <name evidence="8" type="ORF">SAMN04487819_10674</name>
</gene>
<dbReference type="SUPFAM" id="SSF51445">
    <property type="entry name" value="(Trans)glycosidases"/>
    <property type="match status" value="1"/>
</dbReference>
<dbReference type="InterPro" id="IPR041036">
    <property type="entry name" value="GH5_C"/>
</dbReference>
<dbReference type="Proteomes" id="UP000198716">
    <property type="component" value="Unassembled WGS sequence"/>
</dbReference>
<dbReference type="InterPro" id="IPR001547">
    <property type="entry name" value="Glyco_hydro_5"/>
</dbReference>
<keyword evidence="9" id="KW-1185">Reference proteome</keyword>
<evidence type="ECO:0000256" key="3">
    <source>
        <dbReference type="ARBA" id="ARBA00023295"/>
    </source>
</evidence>
<name>A0A1I1WYC2_9ACTN</name>
<dbReference type="PANTHER" id="PTHR31308:SF3">
    <property type="entry name" value="ENDOGLYCOCERAMIDASE"/>
    <property type="match status" value="1"/>
</dbReference>
<evidence type="ECO:0000259" key="7">
    <source>
        <dbReference type="Pfam" id="PF18564"/>
    </source>
</evidence>
<protein>
    <submittedName>
        <fullName evidence="8">Endoglycosylceramidase</fullName>
    </submittedName>
</protein>
<dbReference type="GO" id="GO:1901136">
    <property type="term" value="P:carbohydrate derivative catabolic process"/>
    <property type="evidence" value="ECO:0007669"/>
    <property type="project" value="UniProtKB-ARBA"/>
</dbReference>
<evidence type="ECO:0000256" key="4">
    <source>
        <dbReference type="RuleBase" id="RU361153"/>
    </source>
</evidence>
<dbReference type="Gene3D" id="2.60.40.1180">
    <property type="entry name" value="Golgi alpha-mannosidase II"/>
    <property type="match status" value="1"/>
</dbReference>
<reference evidence="9" key="1">
    <citation type="submission" date="2016-10" db="EMBL/GenBank/DDBJ databases">
        <authorList>
            <person name="Varghese N."/>
            <person name="Submissions S."/>
        </authorList>
    </citation>
    <scope>NUCLEOTIDE SEQUENCE [LARGE SCALE GENOMIC DNA]</scope>
    <source>
        <strain evidence="9">DSM 45004</strain>
    </source>
</reference>
<keyword evidence="5" id="KW-0732">Signal</keyword>
<dbReference type="AlphaFoldDB" id="A0A1I1WYC2"/>
<dbReference type="GO" id="GO:0004553">
    <property type="term" value="F:hydrolase activity, hydrolyzing O-glycosyl compounds"/>
    <property type="evidence" value="ECO:0007669"/>
    <property type="project" value="InterPro"/>
</dbReference>
<dbReference type="GO" id="GO:0000272">
    <property type="term" value="P:polysaccharide catabolic process"/>
    <property type="evidence" value="ECO:0007669"/>
    <property type="project" value="InterPro"/>
</dbReference>
<evidence type="ECO:0000256" key="2">
    <source>
        <dbReference type="ARBA" id="ARBA00022801"/>
    </source>
</evidence>
<comment type="similarity">
    <text evidence="1 4">Belongs to the glycosyl hydrolase 5 (cellulase A) family.</text>
</comment>
<dbReference type="InterPro" id="IPR052066">
    <property type="entry name" value="Glycosphingolipid_Hydrolases"/>
</dbReference>
<feature type="domain" description="Glycoside hydrolase family 5" evidence="6">
    <location>
        <begin position="75"/>
        <end position="370"/>
    </location>
</feature>